<dbReference type="Proteomes" id="UP000694565">
    <property type="component" value="Unplaced"/>
</dbReference>
<dbReference type="AlphaFoldDB" id="A0A8C2WCE4"/>
<dbReference type="Ensembl" id="ENSCLMT00005001458.1">
    <property type="protein sequence ID" value="ENSCLMP00005001368.1"/>
    <property type="gene ID" value="ENSCLMG00005000767.1"/>
</dbReference>
<dbReference type="InterPro" id="IPR000884">
    <property type="entry name" value="TSP1_rpt"/>
</dbReference>
<name>A0A8C2WCE4_CYCLU</name>
<accession>A0A8C2WCE4</accession>
<dbReference type="GeneTree" id="ENSGT00940000156594"/>
<evidence type="ECO:0000313" key="7">
    <source>
        <dbReference type="Proteomes" id="UP000694565"/>
    </source>
</evidence>
<dbReference type="Gene3D" id="2.60.120.830">
    <property type="match status" value="1"/>
</dbReference>
<dbReference type="GO" id="GO:0006508">
    <property type="term" value="P:proteolysis"/>
    <property type="evidence" value="ECO:0007669"/>
    <property type="project" value="TreeGrafter"/>
</dbReference>
<evidence type="ECO:0000313" key="6">
    <source>
        <dbReference type="Ensembl" id="ENSCLMP00005001368.1"/>
    </source>
</evidence>
<comment type="subcellular location">
    <subcellularLocation>
        <location evidence="1">Secreted</location>
    </subcellularLocation>
</comment>
<keyword evidence="7" id="KW-1185">Reference proteome</keyword>
<organism evidence="6 7">
    <name type="scientific">Cyclopterus lumpus</name>
    <name type="common">Lumpsucker</name>
    <dbReference type="NCBI Taxonomy" id="8103"/>
    <lineage>
        <taxon>Eukaryota</taxon>
        <taxon>Metazoa</taxon>
        <taxon>Chordata</taxon>
        <taxon>Craniata</taxon>
        <taxon>Vertebrata</taxon>
        <taxon>Euteleostomi</taxon>
        <taxon>Actinopterygii</taxon>
        <taxon>Neopterygii</taxon>
        <taxon>Teleostei</taxon>
        <taxon>Neoteleostei</taxon>
        <taxon>Acanthomorphata</taxon>
        <taxon>Eupercaria</taxon>
        <taxon>Perciformes</taxon>
        <taxon>Cottioidei</taxon>
        <taxon>Cottales</taxon>
        <taxon>Cyclopteridae</taxon>
        <taxon>Cyclopterus</taxon>
    </lineage>
</organism>
<keyword evidence="2" id="KW-0964">Secreted</keyword>
<feature type="domain" description="ADAMTS/ADAMTS-like cysteine-rich" evidence="5">
    <location>
        <begin position="99"/>
        <end position="180"/>
    </location>
</feature>
<evidence type="ECO:0000259" key="5">
    <source>
        <dbReference type="Pfam" id="PF19236"/>
    </source>
</evidence>
<evidence type="ECO:0000256" key="3">
    <source>
        <dbReference type="ARBA" id="ARBA00023157"/>
    </source>
</evidence>
<reference evidence="6" key="1">
    <citation type="submission" date="2025-08" db="UniProtKB">
        <authorList>
            <consortium name="Ensembl"/>
        </authorList>
    </citation>
    <scope>IDENTIFICATION</scope>
</reference>
<dbReference type="GO" id="GO:0031012">
    <property type="term" value="C:extracellular matrix"/>
    <property type="evidence" value="ECO:0007669"/>
    <property type="project" value="TreeGrafter"/>
</dbReference>
<sequence>CVRCQRRAEPQQEFRAEQGEMQGSWGAWGTWSTCSRTCGRGVQEQSRPCLPVYSPSISFCTGEHAHYRICNSNACPPSSKHIRAVQCSSYNNRPFMGRLYEWEPFNEVPVDQHCELNCRAVGFRFYVQQSERVIDGTPCGQNDTSLCVGGKCSSPGCDHYLGSGKVMDKCGVCGGDNATCRRISGIYSFISCRAPPSSKLKTSPSTTCGIMFEI</sequence>
<dbReference type="GO" id="GO:0030198">
    <property type="term" value="P:extracellular matrix organization"/>
    <property type="evidence" value="ECO:0007669"/>
    <property type="project" value="InterPro"/>
</dbReference>
<dbReference type="Pfam" id="PF19236">
    <property type="entry name" value="ADAMTS_CR_3"/>
    <property type="match status" value="1"/>
</dbReference>
<dbReference type="PANTHER" id="PTHR13723">
    <property type="entry name" value="ADAMTS A DISINTEGRIN AND METALLOPROTEASE WITH THROMBOSPONDIN MOTIFS PROTEASE"/>
    <property type="match status" value="1"/>
</dbReference>
<evidence type="ECO:0000256" key="4">
    <source>
        <dbReference type="PIRSR" id="PIRSR613273-3"/>
    </source>
</evidence>
<dbReference type="PROSITE" id="PS50092">
    <property type="entry name" value="TSP1"/>
    <property type="match status" value="1"/>
</dbReference>
<reference evidence="6" key="2">
    <citation type="submission" date="2025-09" db="UniProtKB">
        <authorList>
            <consortium name="Ensembl"/>
        </authorList>
    </citation>
    <scope>IDENTIFICATION</scope>
</reference>
<evidence type="ECO:0000256" key="1">
    <source>
        <dbReference type="ARBA" id="ARBA00004613"/>
    </source>
</evidence>
<dbReference type="GO" id="GO:0005576">
    <property type="term" value="C:extracellular region"/>
    <property type="evidence" value="ECO:0007669"/>
    <property type="project" value="UniProtKB-SubCell"/>
</dbReference>
<keyword evidence="3 4" id="KW-1015">Disulfide bond</keyword>
<dbReference type="Pfam" id="PF00090">
    <property type="entry name" value="TSP_1"/>
    <property type="match status" value="1"/>
</dbReference>
<feature type="disulfide bond" evidence="4">
    <location>
        <begin position="49"/>
        <end position="60"/>
    </location>
</feature>
<dbReference type="SMART" id="SM00209">
    <property type="entry name" value="TSP1"/>
    <property type="match status" value="1"/>
</dbReference>
<dbReference type="InterPro" id="IPR013273">
    <property type="entry name" value="ADAMTS/ADAMTS-like"/>
</dbReference>
<dbReference type="InterPro" id="IPR036383">
    <property type="entry name" value="TSP1_rpt_sf"/>
</dbReference>
<dbReference type="GO" id="GO:0004222">
    <property type="term" value="F:metalloendopeptidase activity"/>
    <property type="evidence" value="ECO:0007669"/>
    <property type="project" value="TreeGrafter"/>
</dbReference>
<feature type="disulfide bond" evidence="4">
    <location>
        <begin position="34"/>
        <end position="70"/>
    </location>
</feature>
<dbReference type="PRINTS" id="PR01857">
    <property type="entry name" value="ADAMTSFAMILY"/>
</dbReference>
<protein>
    <submittedName>
        <fullName evidence="6">Thrombospondin type 1 domain containing 4</fullName>
    </submittedName>
</protein>
<dbReference type="InterPro" id="IPR045371">
    <property type="entry name" value="ADAMTS_CR_3"/>
</dbReference>
<dbReference type="Gene3D" id="2.20.100.10">
    <property type="entry name" value="Thrombospondin type-1 (TSP1) repeat"/>
    <property type="match status" value="1"/>
</dbReference>
<dbReference type="PANTHER" id="PTHR13723:SF319">
    <property type="entry name" value="THROMBOSPONDIN TYPE 1 DOMAIN CONTAINING 4"/>
    <property type="match status" value="1"/>
</dbReference>
<feature type="disulfide bond" evidence="4">
    <location>
        <begin position="38"/>
        <end position="75"/>
    </location>
</feature>
<dbReference type="SUPFAM" id="SSF82895">
    <property type="entry name" value="TSP-1 type 1 repeat"/>
    <property type="match status" value="1"/>
</dbReference>
<dbReference type="InterPro" id="IPR050439">
    <property type="entry name" value="ADAMTS_ADAMTS-like"/>
</dbReference>
<evidence type="ECO:0000256" key="2">
    <source>
        <dbReference type="ARBA" id="ARBA00022525"/>
    </source>
</evidence>
<proteinExistence type="predicted"/>